<dbReference type="STRING" id="889306.KP78_15030"/>
<dbReference type="AlphaFoldDB" id="A0A0C2RIR7"/>
<dbReference type="Proteomes" id="UP000031938">
    <property type="component" value="Unassembled WGS sequence"/>
</dbReference>
<keyword evidence="2" id="KW-1185">Reference proteome</keyword>
<dbReference type="EMBL" id="JXRP01000009">
    <property type="protein sequence ID" value="KIL50035.1"/>
    <property type="molecule type" value="Genomic_DNA"/>
</dbReference>
<dbReference type="PATRIC" id="fig|889306.3.peg.1514"/>
<evidence type="ECO:0000313" key="2">
    <source>
        <dbReference type="Proteomes" id="UP000031938"/>
    </source>
</evidence>
<accession>A0A0C2RIR7</accession>
<name>A0A0C2RIR7_9BACL</name>
<protein>
    <submittedName>
        <fullName evidence="1">Uncharacterized protein</fullName>
    </submittedName>
</protein>
<evidence type="ECO:0000313" key="1">
    <source>
        <dbReference type="EMBL" id="KIL50035.1"/>
    </source>
</evidence>
<organism evidence="1 2">
    <name type="scientific">Jeotgalibacillus soli</name>
    <dbReference type="NCBI Taxonomy" id="889306"/>
    <lineage>
        <taxon>Bacteria</taxon>
        <taxon>Bacillati</taxon>
        <taxon>Bacillota</taxon>
        <taxon>Bacilli</taxon>
        <taxon>Bacillales</taxon>
        <taxon>Caryophanaceae</taxon>
        <taxon>Jeotgalibacillus</taxon>
    </lineage>
</organism>
<comment type="caution">
    <text evidence="1">The sequence shown here is derived from an EMBL/GenBank/DDBJ whole genome shotgun (WGS) entry which is preliminary data.</text>
</comment>
<reference evidence="1 2" key="1">
    <citation type="submission" date="2015-01" db="EMBL/GenBank/DDBJ databases">
        <title>Genome sequencing of Jeotgalibacillus soli.</title>
        <authorList>
            <person name="Goh K.M."/>
            <person name="Chan K.-G."/>
            <person name="Yaakop A.S."/>
            <person name="Ee R."/>
            <person name="Gan H.M."/>
            <person name="Chan C.S."/>
        </authorList>
    </citation>
    <scope>NUCLEOTIDE SEQUENCE [LARGE SCALE GENOMIC DNA]</scope>
    <source>
        <strain evidence="1 2">P9</strain>
    </source>
</reference>
<sequence length="56" mass="6538">MLYFHHKESLLQSYSLLNKKGALFYIEGRGTVLLNKYNRQNGYTPFPLTGLFNINI</sequence>
<proteinExistence type="predicted"/>
<gene>
    <name evidence="1" type="ORF">KP78_15030</name>
</gene>